<evidence type="ECO:0000313" key="4">
    <source>
        <dbReference type="Proteomes" id="UP000028715"/>
    </source>
</evidence>
<keyword evidence="4" id="KW-1185">Reference proteome</keyword>
<reference evidence="3 4" key="1">
    <citation type="submission" date="2014-07" db="EMBL/GenBank/DDBJ databases">
        <title>Genome of Flavobacterium reichenbachii LMG 25512.</title>
        <authorList>
            <person name="Stropko S.J."/>
            <person name="Pipes S.E."/>
            <person name="Newman J.D."/>
        </authorList>
    </citation>
    <scope>NUCLEOTIDE SEQUENCE [LARGE SCALE GENOMIC DNA]</scope>
    <source>
        <strain evidence="3 4">LMG 25512</strain>
    </source>
</reference>
<dbReference type="RefSeq" id="WP_035689051.1">
    <property type="nucleotide sequence ID" value="NZ_JPRL01000002.1"/>
</dbReference>
<accession>A0A085ZG70</accession>
<feature type="domain" description="XdhC Rossmann" evidence="2">
    <location>
        <begin position="202"/>
        <end position="346"/>
    </location>
</feature>
<dbReference type="InterPro" id="IPR003777">
    <property type="entry name" value="XdhC_CoxI"/>
</dbReference>
<sequence length="373" mass="41289">MKEISDILKAFSQAKIEGKKTALATVVKLEGSSYRQPGARMLVTEDGMLTGAISGGCLEGDALRKALLSIQQQQNKLITYNTNDEDDVEIGLQLGCNGIVHILFEYINEEAENNPIRLLEELQKERKEAVILTLFSLEKYAAQLGTVLFYRNENSLLYEDESALEILPEVKESLRNKATIVKKINASQTEALIEYIQPPASLVVAGAGNDIQPLAKMADLLGWEVTIGDGRTAYATTKRFPDAKRVIAAKPDEFLNQIVIDSETYFVLMTHNYKYDLEMLQLLLKSDCKYIGILGPKTKLNRMLDDLSNEGIQITDEQLNRIYGPIGLDLGAETAEEIALSVIAEIKAVMSGKNGASLKYKIGKIHNAIPYVD</sequence>
<dbReference type="OrthoDB" id="9773039at2"/>
<organism evidence="3 4">
    <name type="scientific">Flavobacterium reichenbachii</name>
    <dbReference type="NCBI Taxonomy" id="362418"/>
    <lineage>
        <taxon>Bacteria</taxon>
        <taxon>Pseudomonadati</taxon>
        <taxon>Bacteroidota</taxon>
        <taxon>Flavobacteriia</taxon>
        <taxon>Flavobacteriales</taxon>
        <taxon>Flavobacteriaceae</taxon>
        <taxon>Flavobacterium</taxon>
    </lineage>
</organism>
<feature type="domain" description="XdhC- CoxI" evidence="1">
    <location>
        <begin position="17"/>
        <end position="80"/>
    </location>
</feature>
<dbReference type="InterPro" id="IPR052698">
    <property type="entry name" value="MoCofactor_Util/Proc"/>
</dbReference>
<dbReference type="Pfam" id="PF02625">
    <property type="entry name" value="XdhC_CoxI"/>
    <property type="match status" value="1"/>
</dbReference>
<dbReference type="Pfam" id="PF13478">
    <property type="entry name" value="XdhC_C"/>
    <property type="match status" value="1"/>
</dbReference>
<dbReference type="InterPro" id="IPR027051">
    <property type="entry name" value="XdhC_Rossmann_dom"/>
</dbReference>
<gene>
    <name evidence="3" type="ORF">IW19_21335</name>
</gene>
<name>A0A085ZG70_9FLAO</name>
<dbReference type="eggNOG" id="COG1975">
    <property type="taxonomic scope" value="Bacteria"/>
</dbReference>
<dbReference type="STRING" id="362418.IW19_21335"/>
<comment type="caution">
    <text evidence="3">The sequence shown here is derived from an EMBL/GenBank/DDBJ whole genome shotgun (WGS) entry which is preliminary data.</text>
</comment>
<proteinExistence type="predicted"/>
<dbReference type="Proteomes" id="UP000028715">
    <property type="component" value="Unassembled WGS sequence"/>
</dbReference>
<dbReference type="PANTHER" id="PTHR30388">
    <property type="entry name" value="ALDEHYDE OXIDOREDUCTASE MOLYBDENUM COFACTOR ASSEMBLY PROTEIN"/>
    <property type="match status" value="1"/>
</dbReference>
<evidence type="ECO:0000259" key="2">
    <source>
        <dbReference type="Pfam" id="PF13478"/>
    </source>
</evidence>
<dbReference type="AlphaFoldDB" id="A0A085ZG70"/>
<evidence type="ECO:0000313" key="3">
    <source>
        <dbReference type="EMBL" id="KFF03434.1"/>
    </source>
</evidence>
<protein>
    <submittedName>
        <fullName evidence="3">Alanine dehydrogenase</fullName>
    </submittedName>
</protein>
<dbReference type="Gene3D" id="3.40.50.720">
    <property type="entry name" value="NAD(P)-binding Rossmann-like Domain"/>
    <property type="match status" value="1"/>
</dbReference>
<dbReference type="EMBL" id="JPRL01000002">
    <property type="protein sequence ID" value="KFF03434.1"/>
    <property type="molecule type" value="Genomic_DNA"/>
</dbReference>
<evidence type="ECO:0000259" key="1">
    <source>
        <dbReference type="Pfam" id="PF02625"/>
    </source>
</evidence>
<dbReference type="PANTHER" id="PTHR30388:SF6">
    <property type="entry name" value="XANTHINE DEHYDROGENASE SUBUNIT A-RELATED"/>
    <property type="match status" value="1"/>
</dbReference>